<dbReference type="STRING" id="288705.RSal33209_0396"/>
<dbReference type="PROSITE" id="PS51257">
    <property type="entry name" value="PROKAR_LIPOPROTEIN"/>
    <property type="match status" value="1"/>
</dbReference>
<dbReference type="PANTHER" id="PTHR43248:SF25">
    <property type="entry name" value="AB HYDROLASE-1 DOMAIN-CONTAINING PROTEIN-RELATED"/>
    <property type="match status" value="1"/>
</dbReference>
<evidence type="ECO:0000313" key="6">
    <source>
        <dbReference type="Proteomes" id="UP000002007"/>
    </source>
</evidence>
<dbReference type="AlphaFoldDB" id="A9WLW9"/>
<sequence length="517" mass="55217">MRNVRPSRQSRYQTLLRAAVVLLAGSLTLSACTPVFPAPSSQQSQDPSVVADAPDNLKSFYTQQLTWTSCEKNMQCTKVKVPVDYANPQGDSLELAAVKLPATGNAIGSILVNPGGPGGSGYDMVSQSSSLFSAKLRSAYNMVGFDPRGVKRSAPVTCISDADQDKERQTDHDLQTDAGVAAFEKQNINDIAQCKQNTGAVLGFVDTISSAKDLDILRAVVNSAKLDYLGFSYGTKLGATYTELFPAKVGKFVLDGALDPTLTIETLGMGQAKAFEAAINSWAENCAQAKGCPFRGSPEQIVQQVRDLNAQYEKTPQKTKDGRLLTGSGFSSALSLAMYSTDLWSVLQARLTDAANGDPNGMMDLADYAADRDPNTGKYSSNTAFAFTAINCLDYQMDTDISALRAESLALQTASPTFGKYLGYSGLTCKNWPYQSVAKPHPISAQGTGPIVVIGTTRDPATPYPWAQALRKQLAAGVLVTWDGDGHTAYGRSNSCIQNAVDGYFVDGKTPQDGLQC</sequence>
<evidence type="ECO:0000256" key="3">
    <source>
        <dbReference type="SAM" id="SignalP"/>
    </source>
</evidence>
<feature type="domain" description="Peptidase S33 tripeptidyl aminopeptidase-like C-terminal" evidence="4">
    <location>
        <begin position="415"/>
        <end position="517"/>
    </location>
</feature>
<dbReference type="eggNOG" id="COG0596">
    <property type="taxonomic scope" value="Bacteria"/>
</dbReference>
<dbReference type="Proteomes" id="UP000002007">
    <property type="component" value="Chromosome"/>
</dbReference>
<evidence type="ECO:0000259" key="4">
    <source>
        <dbReference type="Pfam" id="PF08386"/>
    </source>
</evidence>
<dbReference type="MEROPS" id="S33.006"/>
<reference evidence="6" key="1">
    <citation type="journal article" date="2008" name="J. Bacteriol.">
        <title>Genome sequence of the fish pathogen Renibacterium salmoninarum suggests reductive evolution away from an environmental Arthrobacter ancestor.</title>
        <authorList>
            <person name="Wiens G.D."/>
            <person name="Rockey D.D."/>
            <person name="Wu Z."/>
            <person name="Chang J."/>
            <person name="Levy R."/>
            <person name="Crane S."/>
            <person name="Chen D.S."/>
            <person name="Capri G.R."/>
            <person name="Burnett J.R."/>
            <person name="Sudheesh P.S."/>
            <person name="Schipma M.J."/>
            <person name="Burd H."/>
            <person name="Bhattacharyya A."/>
            <person name="Rhodes L.D."/>
            <person name="Kaul R."/>
            <person name="Strom M.S."/>
        </authorList>
    </citation>
    <scope>NUCLEOTIDE SEQUENCE [LARGE SCALE GENOMIC DNA]</scope>
    <source>
        <strain evidence="6">ATCC 33209 / DSM 20767 / JCM 11484 / NBRC 15589 / NCIMB 2235</strain>
    </source>
</reference>
<dbReference type="InterPro" id="IPR029058">
    <property type="entry name" value="AB_hydrolase_fold"/>
</dbReference>
<dbReference type="Gene3D" id="3.40.50.1820">
    <property type="entry name" value="alpha/beta hydrolase"/>
    <property type="match status" value="1"/>
</dbReference>
<name>A9WLW9_RENSM</name>
<comment type="similarity">
    <text evidence="1">Belongs to the peptidase S33 family.</text>
</comment>
<dbReference type="RefSeq" id="WP_012243857.1">
    <property type="nucleotide sequence ID" value="NC_010168.1"/>
</dbReference>
<dbReference type="InterPro" id="IPR051601">
    <property type="entry name" value="Serine_prot/Carboxylest_S33"/>
</dbReference>
<organism evidence="5 6">
    <name type="scientific">Renibacterium salmoninarum (strain ATCC 33209 / DSM 20767 / JCM 11484 / NBRC 15589 / NCIMB 2235)</name>
    <dbReference type="NCBI Taxonomy" id="288705"/>
    <lineage>
        <taxon>Bacteria</taxon>
        <taxon>Bacillati</taxon>
        <taxon>Actinomycetota</taxon>
        <taxon>Actinomycetes</taxon>
        <taxon>Micrococcales</taxon>
        <taxon>Micrococcaceae</taxon>
        <taxon>Renibacterium</taxon>
    </lineage>
</organism>
<dbReference type="PANTHER" id="PTHR43248">
    <property type="entry name" value="2-SUCCINYL-6-HYDROXY-2,4-CYCLOHEXADIENE-1-CARBOXYLATE SYNTHASE"/>
    <property type="match status" value="1"/>
</dbReference>
<dbReference type="EMBL" id="CP000910">
    <property type="protein sequence ID" value="ABY22150.1"/>
    <property type="molecule type" value="Genomic_DNA"/>
</dbReference>
<dbReference type="HOGENOM" id="CLU_013364_3_1_11"/>
<dbReference type="InterPro" id="IPR013595">
    <property type="entry name" value="Pept_S33_TAP-like_C"/>
</dbReference>
<evidence type="ECO:0000313" key="5">
    <source>
        <dbReference type="EMBL" id="ABY22150.1"/>
    </source>
</evidence>
<dbReference type="SUPFAM" id="SSF53474">
    <property type="entry name" value="alpha/beta-Hydrolases"/>
    <property type="match status" value="1"/>
</dbReference>
<proteinExistence type="inferred from homology"/>
<keyword evidence="2" id="KW-0378">Hydrolase</keyword>
<dbReference type="Pfam" id="PF08386">
    <property type="entry name" value="Abhydrolase_4"/>
    <property type="match status" value="1"/>
</dbReference>
<protein>
    <submittedName>
        <fullName evidence="5">Secretory peptidase</fullName>
    </submittedName>
</protein>
<feature type="signal peptide" evidence="3">
    <location>
        <begin position="1"/>
        <end position="31"/>
    </location>
</feature>
<evidence type="ECO:0000256" key="1">
    <source>
        <dbReference type="ARBA" id="ARBA00010088"/>
    </source>
</evidence>
<dbReference type="KEGG" id="rsa:RSal33209_0396"/>
<accession>A9WLW9</accession>
<evidence type="ECO:0000256" key="2">
    <source>
        <dbReference type="ARBA" id="ARBA00022801"/>
    </source>
</evidence>
<gene>
    <name evidence="5" type="ordered locus">RSal33209_0396</name>
</gene>
<keyword evidence="3" id="KW-0732">Signal</keyword>
<keyword evidence="6" id="KW-1185">Reference proteome</keyword>
<feature type="chain" id="PRO_5038936601" evidence="3">
    <location>
        <begin position="32"/>
        <end position="517"/>
    </location>
</feature>
<dbReference type="GO" id="GO:0016787">
    <property type="term" value="F:hydrolase activity"/>
    <property type="evidence" value="ECO:0007669"/>
    <property type="project" value="UniProtKB-KW"/>
</dbReference>